<dbReference type="EMBL" id="JBBPBN010000008">
    <property type="protein sequence ID" value="KAK9032968.1"/>
    <property type="molecule type" value="Genomic_DNA"/>
</dbReference>
<reference evidence="1 2" key="1">
    <citation type="journal article" date="2024" name="G3 (Bethesda)">
        <title>Genome assembly of Hibiscus sabdariffa L. provides insights into metabolisms of medicinal natural products.</title>
        <authorList>
            <person name="Kim T."/>
        </authorList>
    </citation>
    <scope>NUCLEOTIDE SEQUENCE [LARGE SCALE GENOMIC DNA]</scope>
    <source>
        <strain evidence="1">TK-2024</strain>
        <tissue evidence="1">Old leaves</tissue>
    </source>
</reference>
<keyword evidence="2" id="KW-1185">Reference proteome</keyword>
<proteinExistence type="predicted"/>
<accession>A0ABR2T637</accession>
<sequence length="165" mass="17773">MGVSGLVALDGVVELVLGLAGREQSLAKRLARKIGNVGLAPGDILARASRMATSQLFININKFVGIGSSGTDFVGLGMVLAVPGVGSFIYHFSFSLDSVPVNYLQVAAEIIVRLTARALFESTFGTLCRKQRLVINKGTKISVTRLNALEIKLIEQMHEIYTKCY</sequence>
<evidence type="ECO:0000313" key="1">
    <source>
        <dbReference type="EMBL" id="KAK9032968.1"/>
    </source>
</evidence>
<organism evidence="1 2">
    <name type="scientific">Hibiscus sabdariffa</name>
    <name type="common">roselle</name>
    <dbReference type="NCBI Taxonomy" id="183260"/>
    <lineage>
        <taxon>Eukaryota</taxon>
        <taxon>Viridiplantae</taxon>
        <taxon>Streptophyta</taxon>
        <taxon>Embryophyta</taxon>
        <taxon>Tracheophyta</taxon>
        <taxon>Spermatophyta</taxon>
        <taxon>Magnoliopsida</taxon>
        <taxon>eudicotyledons</taxon>
        <taxon>Gunneridae</taxon>
        <taxon>Pentapetalae</taxon>
        <taxon>rosids</taxon>
        <taxon>malvids</taxon>
        <taxon>Malvales</taxon>
        <taxon>Malvaceae</taxon>
        <taxon>Malvoideae</taxon>
        <taxon>Hibiscus</taxon>
    </lineage>
</organism>
<comment type="caution">
    <text evidence="1">The sequence shown here is derived from an EMBL/GenBank/DDBJ whole genome shotgun (WGS) entry which is preliminary data.</text>
</comment>
<dbReference type="Proteomes" id="UP001396334">
    <property type="component" value="Unassembled WGS sequence"/>
</dbReference>
<protein>
    <submittedName>
        <fullName evidence="1">Uncharacterized protein</fullName>
    </submittedName>
</protein>
<evidence type="ECO:0000313" key="2">
    <source>
        <dbReference type="Proteomes" id="UP001396334"/>
    </source>
</evidence>
<gene>
    <name evidence="1" type="ORF">V6N11_018010</name>
</gene>
<name>A0ABR2T637_9ROSI</name>